<protein>
    <submittedName>
        <fullName evidence="2">Uncharacterized protein</fullName>
    </submittedName>
</protein>
<gene>
    <name evidence="2" type="ORF">Nepgr_023126</name>
</gene>
<accession>A0AAD3XYR3</accession>
<dbReference type="AlphaFoldDB" id="A0AAD3XYR3"/>
<feature type="region of interest" description="Disordered" evidence="1">
    <location>
        <begin position="81"/>
        <end position="101"/>
    </location>
</feature>
<evidence type="ECO:0000313" key="3">
    <source>
        <dbReference type="Proteomes" id="UP001279734"/>
    </source>
</evidence>
<organism evidence="2 3">
    <name type="scientific">Nepenthes gracilis</name>
    <name type="common">Slender pitcher plant</name>
    <dbReference type="NCBI Taxonomy" id="150966"/>
    <lineage>
        <taxon>Eukaryota</taxon>
        <taxon>Viridiplantae</taxon>
        <taxon>Streptophyta</taxon>
        <taxon>Embryophyta</taxon>
        <taxon>Tracheophyta</taxon>
        <taxon>Spermatophyta</taxon>
        <taxon>Magnoliopsida</taxon>
        <taxon>eudicotyledons</taxon>
        <taxon>Gunneridae</taxon>
        <taxon>Pentapetalae</taxon>
        <taxon>Caryophyllales</taxon>
        <taxon>Nepenthaceae</taxon>
        <taxon>Nepenthes</taxon>
    </lineage>
</organism>
<keyword evidence="3" id="KW-1185">Reference proteome</keyword>
<feature type="compositionally biased region" description="Basic and acidic residues" evidence="1">
    <location>
        <begin position="88"/>
        <end position="101"/>
    </location>
</feature>
<reference evidence="2" key="1">
    <citation type="submission" date="2023-05" db="EMBL/GenBank/DDBJ databases">
        <title>Nepenthes gracilis genome sequencing.</title>
        <authorList>
            <person name="Fukushima K."/>
        </authorList>
    </citation>
    <scope>NUCLEOTIDE SEQUENCE</scope>
    <source>
        <strain evidence="2">SING2019-196</strain>
    </source>
</reference>
<dbReference type="Proteomes" id="UP001279734">
    <property type="component" value="Unassembled WGS sequence"/>
</dbReference>
<dbReference type="EMBL" id="BSYO01000023">
    <property type="protein sequence ID" value="GMH21284.1"/>
    <property type="molecule type" value="Genomic_DNA"/>
</dbReference>
<comment type="caution">
    <text evidence="2">The sequence shown here is derived from an EMBL/GenBank/DDBJ whole genome shotgun (WGS) entry which is preliminary data.</text>
</comment>
<evidence type="ECO:0000313" key="2">
    <source>
        <dbReference type="EMBL" id="GMH21284.1"/>
    </source>
</evidence>
<sequence length="192" mass="21531">MECPGNENIHPKPQEGNGKKFKKEAKWDRTLVQGNNASSPRSEEDSSSFVVIRAGWEGPNTNCRKVREVFPRPLPREVKRGYRCRSPNGEEKFKEANDRKPLSKATGARELSILALKRAISKNGFRRYRIGLCGRHIRSSSYPFALNRGEPGRGGMGKGLPASKAFTFNKRWARELSSKGGKSRSTYSFITG</sequence>
<name>A0AAD3XYR3_NEPGR</name>
<proteinExistence type="predicted"/>
<evidence type="ECO:0000256" key="1">
    <source>
        <dbReference type="SAM" id="MobiDB-lite"/>
    </source>
</evidence>
<feature type="region of interest" description="Disordered" evidence="1">
    <location>
        <begin position="1"/>
        <end position="48"/>
    </location>
</feature>